<keyword evidence="2" id="KW-1185">Reference proteome</keyword>
<dbReference type="Proteomes" id="UP000078046">
    <property type="component" value="Unassembled WGS sequence"/>
</dbReference>
<accession>A0A177B167</accession>
<dbReference type="EMBL" id="LWCA01000728">
    <property type="protein sequence ID" value="OAF67184.1"/>
    <property type="molecule type" value="Genomic_DNA"/>
</dbReference>
<evidence type="ECO:0000313" key="2">
    <source>
        <dbReference type="Proteomes" id="UP000078046"/>
    </source>
</evidence>
<organism evidence="1 2">
    <name type="scientific">Intoshia linei</name>
    <dbReference type="NCBI Taxonomy" id="1819745"/>
    <lineage>
        <taxon>Eukaryota</taxon>
        <taxon>Metazoa</taxon>
        <taxon>Spiralia</taxon>
        <taxon>Lophotrochozoa</taxon>
        <taxon>Mesozoa</taxon>
        <taxon>Orthonectida</taxon>
        <taxon>Rhopaluridae</taxon>
        <taxon>Intoshia</taxon>
    </lineage>
</organism>
<evidence type="ECO:0000313" key="1">
    <source>
        <dbReference type="EMBL" id="OAF67184.1"/>
    </source>
</evidence>
<proteinExistence type="predicted"/>
<reference evidence="1 2" key="1">
    <citation type="submission" date="2016-04" db="EMBL/GenBank/DDBJ databases">
        <title>The genome of Intoshia linei affirms orthonectids as highly simplified spiralians.</title>
        <authorList>
            <person name="Mikhailov K.V."/>
            <person name="Slusarev G.S."/>
            <person name="Nikitin M.A."/>
            <person name="Logacheva M.D."/>
            <person name="Penin A."/>
            <person name="Aleoshin V."/>
            <person name="Panchin Y.V."/>
        </authorList>
    </citation>
    <scope>NUCLEOTIDE SEQUENCE [LARGE SCALE GENOMIC DNA]</scope>
    <source>
        <strain evidence="1">Intl2013</strain>
        <tissue evidence="1">Whole animal</tissue>
    </source>
</reference>
<dbReference type="AlphaFoldDB" id="A0A177B167"/>
<protein>
    <submittedName>
        <fullName evidence="1">Uncharacterized protein</fullName>
    </submittedName>
</protein>
<sequence>MENNGKVTDKFPAYDENDYRDDEFIDYSILPIEEDTNHKHSIDYSTYSEIDIEDDIISRIEALECIDKLEKSFICNNLNGLIALQAVKETILKK</sequence>
<gene>
    <name evidence="1" type="ORF">A3Q56_05108</name>
</gene>
<name>A0A177B167_9BILA</name>
<comment type="caution">
    <text evidence="1">The sequence shown here is derived from an EMBL/GenBank/DDBJ whole genome shotgun (WGS) entry which is preliminary data.</text>
</comment>